<comment type="caution">
    <text evidence="2">The sequence shown here is derived from an EMBL/GenBank/DDBJ whole genome shotgun (WGS) entry which is preliminary data.</text>
</comment>
<sequence>MTSQALQRQEIIFSMAPESMVRVQGLLKRCGHENLNLLLARGLALVEFVMDQIEMGRAVGSVILGEEGFLPLRERPELLKPGKSTPRPASSTDDQLQGGSGAQVTTINPKLVPRSRVPMETVAEERLPRARRLFKHAAFAVNDDAGPVRSLAFHLERCESMGLEPPIAYNGHALPGGLRSYHLEEIQQMMDEESMATHFLLCEATEVLSFFGYFPNTGWHRMNTQTRQWSIDTAIQSGERSLFPMDLAAVYLRRQANRPPEQPPQA</sequence>
<gene>
    <name evidence="2" type="ORF">KVG88_30245</name>
</gene>
<dbReference type="RefSeq" id="WP_217873559.1">
    <property type="nucleotide sequence ID" value="NZ_JAHSTU010000014.1"/>
</dbReference>
<dbReference type="Proteomes" id="UP001049200">
    <property type="component" value="Unassembled WGS sequence"/>
</dbReference>
<accession>A0ABS6QZJ8</accession>
<organism evidence="2 3">
    <name type="scientific">Pseudomonas azerbaijanoccidentalis</name>
    <dbReference type="NCBI Taxonomy" id="2842347"/>
    <lineage>
        <taxon>Bacteria</taxon>
        <taxon>Pseudomonadati</taxon>
        <taxon>Pseudomonadota</taxon>
        <taxon>Gammaproteobacteria</taxon>
        <taxon>Pseudomonadales</taxon>
        <taxon>Pseudomonadaceae</taxon>
        <taxon>Pseudomonas</taxon>
    </lineage>
</organism>
<evidence type="ECO:0000313" key="2">
    <source>
        <dbReference type="EMBL" id="MBV4524357.1"/>
    </source>
</evidence>
<feature type="region of interest" description="Disordered" evidence="1">
    <location>
        <begin position="74"/>
        <end position="107"/>
    </location>
</feature>
<dbReference type="EMBL" id="JAHSTU010000014">
    <property type="protein sequence ID" value="MBV4524357.1"/>
    <property type="molecule type" value="Genomic_DNA"/>
</dbReference>
<evidence type="ECO:0000313" key="3">
    <source>
        <dbReference type="Proteomes" id="UP001049200"/>
    </source>
</evidence>
<reference evidence="2" key="1">
    <citation type="submission" date="2021-06" db="EMBL/GenBank/DDBJ databases">
        <title>Updating the genus Pseudomonas: Description of 43 new species and partition of the Pseudomonas putida group.</title>
        <authorList>
            <person name="Girard L."/>
            <person name="Lood C."/>
            <person name="Vandamme P."/>
            <person name="Rokni-Zadeh H."/>
            <person name="Van Noort V."/>
            <person name="Hofte M."/>
            <person name="Lavigne R."/>
            <person name="De Mot R."/>
        </authorList>
    </citation>
    <scope>NUCLEOTIDE SEQUENCE</scope>
    <source>
        <strain evidence="2">SWRI74</strain>
    </source>
</reference>
<name>A0ABS6QZJ8_9PSED</name>
<proteinExistence type="predicted"/>
<keyword evidence="3" id="KW-1185">Reference proteome</keyword>
<feature type="compositionally biased region" description="Polar residues" evidence="1">
    <location>
        <begin position="87"/>
        <end position="107"/>
    </location>
</feature>
<protein>
    <submittedName>
        <fullName evidence="2">Uncharacterized protein</fullName>
    </submittedName>
</protein>
<evidence type="ECO:0000256" key="1">
    <source>
        <dbReference type="SAM" id="MobiDB-lite"/>
    </source>
</evidence>